<keyword evidence="1" id="KW-0547">Nucleotide-binding</keyword>
<evidence type="ECO:0000313" key="6">
    <source>
        <dbReference type="Proteomes" id="UP000031258"/>
    </source>
</evidence>
<keyword evidence="3" id="KW-0472">Membrane</keyword>
<evidence type="ECO:0000313" key="5">
    <source>
        <dbReference type="EMBL" id="KIE06084.1"/>
    </source>
</evidence>
<dbReference type="Gene3D" id="3.40.50.300">
    <property type="entry name" value="P-loop containing nucleotide triphosphate hydrolases"/>
    <property type="match status" value="1"/>
</dbReference>
<proteinExistence type="predicted"/>
<dbReference type="InterPro" id="IPR027417">
    <property type="entry name" value="P-loop_NTPase"/>
</dbReference>
<dbReference type="GO" id="GO:0016301">
    <property type="term" value="F:kinase activity"/>
    <property type="evidence" value="ECO:0007669"/>
    <property type="project" value="InterPro"/>
</dbReference>
<sequence length="701" mass="77959">MKGDIKNKGSTMKTTIRVDEYLAALRDENGVCDPARFTIIDHSERDELEIAEIVAATGVKNVIDIINFTPNRIAFQNTIASVVSNIQIGDERDFHPLVKQIYNNKVIPKLNIFIEKQLPLITNYVDKEVGAAIATLDRPPYKEPFSSLNPIATKVEEIKTLVDKRIASGKYKLGEFNLGETRKTIIEKIAKDAIKKEILENIIEVTVNEVVQDIIKEKAAFKLPESQKKEGEENIIVVRPISMHSGSERHTFMLAGAPACGKGTAESLMIEQAGNLGVTWNDVIKLNTDNYRSLLSENSRLGTEVWKHAQLNHDEARLVTYKIIKTQRDRVQTGQAPHILFDGVAPSQEKIDLGTADGGRVHIKMVSLEPEISIKRADERGKRTGRFVPTSFILESHKEAPGNLQNIIAGNIGQDIEFELYDTDVPLGARPKLVKSGNLKTGEIIVHDLSSACTFHGRKYLNANAQEIRNIWPEGEKALSNEFLETYLSNHGLQVEVQYQGKSVLRLQEGIVYGSEKQELKQALHDEVFIKAVNKESRHAEAQIENILKLSEQAFEIESLRNHNITENYNEPIIPLILQHKLHSQVPPLVNGYSSMPSGNALTLLGAVISPIAMLAGSSAQVMGNATTSLTSAVSYDPLAYGIVLGASALIAGISGYFLYNKAAEIDEKWKLKHNEEKDTFKIKLVNEKKENKMLNNSINK</sequence>
<dbReference type="Pfam" id="PF06414">
    <property type="entry name" value="Zeta_toxin"/>
    <property type="match status" value="1"/>
</dbReference>
<keyword evidence="6" id="KW-1185">Reference proteome</keyword>
<dbReference type="STRING" id="86105.NF27_BK00050"/>
<evidence type="ECO:0000259" key="4">
    <source>
        <dbReference type="Pfam" id="PF06414"/>
    </source>
</evidence>
<dbReference type="GO" id="GO:0005524">
    <property type="term" value="F:ATP binding"/>
    <property type="evidence" value="ECO:0007669"/>
    <property type="project" value="UniProtKB-KW"/>
</dbReference>
<feature type="transmembrane region" description="Helical" evidence="3">
    <location>
        <begin position="639"/>
        <end position="660"/>
    </location>
</feature>
<accession>A0A0C1QKR2</accession>
<feature type="domain" description="Zeta toxin" evidence="4">
    <location>
        <begin position="248"/>
        <end position="407"/>
    </location>
</feature>
<dbReference type="Proteomes" id="UP000031258">
    <property type="component" value="Unassembled WGS sequence"/>
</dbReference>
<protein>
    <recommendedName>
        <fullName evidence="4">Zeta toxin domain-containing protein</fullName>
    </recommendedName>
</protein>
<dbReference type="InterPro" id="IPR010488">
    <property type="entry name" value="Zeta_toxin_domain"/>
</dbReference>
<evidence type="ECO:0000256" key="3">
    <source>
        <dbReference type="SAM" id="Phobius"/>
    </source>
</evidence>
<dbReference type="AlphaFoldDB" id="A0A0C1QKR2"/>
<dbReference type="EMBL" id="JSWE01000036">
    <property type="protein sequence ID" value="KIE06084.1"/>
    <property type="molecule type" value="Genomic_DNA"/>
</dbReference>
<organism evidence="5 6">
    <name type="scientific">Candidatus Jidaibacter acanthamoebae</name>
    <dbReference type="NCBI Taxonomy" id="86105"/>
    <lineage>
        <taxon>Bacteria</taxon>
        <taxon>Pseudomonadati</taxon>
        <taxon>Pseudomonadota</taxon>
        <taxon>Alphaproteobacteria</taxon>
        <taxon>Rickettsiales</taxon>
        <taxon>Candidatus Midichloriaceae</taxon>
        <taxon>Candidatus Jidaibacter</taxon>
    </lineage>
</organism>
<evidence type="ECO:0000256" key="1">
    <source>
        <dbReference type="ARBA" id="ARBA00022741"/>
    </source>
</evidence>
<gene>
    <name evidence="5" type="ORF">NF27_BK00050</name>
</gene>
<feature type="transmembrane region" description="Helical" evidence="3">
    <location>
        <begin position="601"/>
        <end position="619"/>
    </location>
</feature>
<comment type="caution">
    <text evidence="5">The sequence shown here is derived from an EMBL/GenBank/DDBJ whole genome shotgun (WGS) entry which is preliminary data.</text>
</comment>
<evidence type="ECO:0000256" key="2">
    <source>
        <dbReference type="ARBA" id="ARBA00022840"/>
    </source>
</evidence>
<name>A0A0C1QKR2_9RICK</name>
<keyword evidence="3" id="KW-0812">Transmembrane</keyword>
<keyword evidence="2" id="KW-0067">ATP-binding</keyword>
<reference evidence="5 6" key="1">
    <citation type="submission" date="2014-11" db="EMBL/GenBank/DDBJ databases">
        <title>A Rickettsiales Symbiont of Amoebae With Ancient Features.</title>
        <authorList>
            <person name="Schulz F."/>
            <person name="Martijn J."/>
            <person name="Wascher F."/>
            <person name="Kostanjsek R."/>
            <person name="Ettema T.J."/>
            <person name="Horn M."/>
        </authorList>
    </citation>
    <scope>NUCLEOTIDE SEQUENCE [LARGE SCALE GENOMIC DNA]</scope>
    <source>
        <strain evidence="5 6">UWC36</strain>
    </source>
</reference>
<keyword evidence="3" id="KW-1133">Transmembrane helix</keyword>